<dbReference type="Proteomes" id="UP000747399">
    <property type="component" value="Unassembled WGS sequence"/>
</dbReference>
<sequence length="116" mass="11867">ATPPRPELDPDLEEQRRAAAAGRLPISLVDDLALMRPPAVKGGLQAELEAAEQAAAAVVAAAKAKAAAGGEAEVPEEDEDAEDLDADEGDEAAAAGAGAEQVTGREGEETLVRRMR</sequence>
<dbReference type="EMBL" id="BNCO01000070">
    <property type="protein sequence ID" value="GIL64915.1"/>
    <property type="molecule type" value="Genomic_DNA"/>
</dbReference>
<feature type="region of interest" description="Disordered" evidence="1">
    <location>
        <begin position="66"/>
        <end position="116"/>
    </location>
</feature>
<proteinExistence type="predicted"/>
<feature type="compositionally biased region" description="Basic and acidic residues" evidence="1">
    <location>
        <begin position="103"/>
        <end position="116"/>
    </location>
</feature>
<protein>
    <submittedName>
        <fullName evidence="2">Uncharacterized protein</fullName>
    </submittedName>
</protein>
<feature type="non-terminal residue" evidence="2">
    <location>
        <position position="1"/>
    </location>
</feature>
<feature type="compositionally biased region" description="Low complexity" evidence="1">
    <location>
        <begin position="92"/>
        <end position="101"/>
    </location>
</feature>
<feature type="compositionally biased region" description="Acidic residues" evidence="1">
    <location>
        <begin position="73"/>
        <end position="91"/>
    </location>
</feature>
<evidence type="ECO:0000256" key="1">
    <source>
        <dbReference type="SAM" id="MobiDB-lite"/>
    </source>
</evidence>
<keyword evidence="3" id="KW-1185">Reference proteome</keyword>
<accession>A0A8J4BNV1</accession>
<comment type="caution">
    <text evidence="2">The sequence shown here is derived from an EMBL/GenBank/DDBJ whole genome shotgun (WGS) entry which is preliminary data.</text>
</comment>
<dbReference type="AlphaFoldDB" id="A0A8J4BNV1"/>
<evidence type="ECO:0000313" key="3">
    <source>
        <dbReference type="Proteomes" id="UP000747399"/>
    </source>
</evidence>
<organism evidence="2 3">
    <name type="scientific">Volvox africanus</name>
    <dbReference type="NCBI Taxonomy" id="51714"/>
    <lineage>
        <taxon>Eukaryota</taxon>
        <taxon>Viridiplantae</taxon>
        <taxon>Chlorophyta</taxon>
        <taxon>core chlorophytes</taxon>
        <taxon>Chlorophyceae</taxon>
        <taxon>CS clade</taxon>
        <taxon>Chlamydomonadales</taxon>
        <taxon>Volvocaceae</taxon>
        <taxon>Volvox</taxon>
    </lineage>
</organism>
<evidence type="ECO:0000313" key="2">
    <source>
        <dbReference type="EMBL" id="GIL64915.1"/>
    </source>
</evidence>
<reference evidence="2" key="1">
    <citation type="journal article" date="2021" name="Proc. Natl. Acad. Sci. U.S.A.">
        <title>Three genomes in the algal genus Volvox reveal the fate of a haploid sex-determining region after a transition to homothallism.</title>
        <authorList>
            <person name="Yamamoto K."/>
            <person name="Hamaji T."/>
            <person name="Kawai-Toyooka H."/>
            <person name="Matsuzaki R."/>
            <person name="Takahashi F."/>
            <person name="Nishimura Y."/>
            <person name="Kawachi M."/>
            <person name="Noguchi H."/>
            <person name="Minakuchi Y."/>
            <person name="Umen J.G."/>
            <person name="Toyoda A."/>
            <person name="Nozaki H."/>
        </authorList>
    </citation>
    <scope>NUCLEOTIDE SEQUENCE</scope>
    <source>
        <strain evidence="2">NIES-3780</strain>
    </source>
</reference>
<feature type="non-terminal residue" evidence="2">
    <location>
        <position position="116"/>
    </location>
</feature>
<gene>
    <name evidence="2" type="ORF">Vafri_18753</name>
</gene>
<name>A0A8J4BNV1_9CHLO</name>